<comment type="subcellular location">
    <subcellularLocation>
        <location evidence="1">Cell membrane</location>
        <topology evidence="1">Multi-pass membrane protein</topology>
    </subcellularLocation>
</comment>
<dbReference type="GO" id="GO:0005886">
    <property type="term" value="C:plasma membrane"/>
    <property type="evidence" value="ECO:0007669"/>
    <property type="project" value="UniProtKB-SubCell"/>
</dbReference>
<evidence type="ECO:0000313" key="5">
    <source>
        <dbReference type="EMBL" id="GKV52562.1"/>
    </source>
</evidence>
<dbReference type="PANTHER" id="PTHR30540">
    <property type="entry name" value="OSMOTIC STRESS POTASSIUM TRANSPORTER"/>
    <property type="match status" value="1"/>
</dbReference>
<comment type="caution">
    <text evidence="5">The sequence shown here is derived from an EMBL/GenBank/DDBJ whole genome shotgun (WGS) entry which is preliminary data.</text>
</comment>
<proteinExistence type="inferred from homology"/>
<accession>A0AAV5MSM5</accession>
<dbReference type="GO" id="GO:0015079">
    <property type="term" value="F:potassium ion transmembrane transporter activity"/>
    <property type="evidence" value="ECO:0007669"/>
    <property type="project" value="InterPro"/>
</dbReference>
<evidence type="ECO:0000313" key="6">
    <source>
        <dbReference type="Proteomes" id="UP001054252"/>
    </source>
</evidence>
<evidence type="ECO:0000256" key="3">
    <source>
        <dbReference type="SAM" id="Phobius"/>
    </source>
</evidence>
<dbReference type="EMBL" id="BPVZ01000760">
    <property type="protein sequence ID" value="GKV52562.1"/>
    <property type="molecule type" value="Genomic_DNA"/>
</dbReference>
<feature type="transmembrane region" description="Helical" evidence="3">
    <location>
        <begin position="6"/>
        <end position="26"/>
    </location>
</feature>
<keyword evidence="6" id="KW-1185">Reference proteome</keyword>
<keyword evidence="3" id="KW-0472">Membrane</keyword>
<evidence type="ECO:0000259" key="4">
    <source>
        <dbReference type="Pfam" id="PF02705"/>
    </source>
</evidence>
<sequence length="200" mass="22374">MSVVTLAYQSLGVVYGDLSTSPLYIYKTTFSGRLSLHENDEEIHGVLSFIFWTFTLIALFKYIFIVISADDNGEGGTFFLYSLLCRHARLSILPNQQTTDEKLSAYATDEPRDTLQSSALKSFEKCPRFQKGLWIFVLLRTCMAIGDGVLTPTISVLSAVLGVKLKIGERHENYVVIISCVIIVGLFSLQHHGMHRVAFV</sequence>
<dbReference type="Proteomes" id="UP001054252">
    <property type="component" value="Unassembled WGS sequence"/>
</dbReference>
<comment type="similarity">
    <text evidence="2">Belongs to the HAK/KUP transporter (TC 2.A.72.3) family.</text>
</comment>
<feature type="transmembrane region" description="Helical" evidence="3">
    <location>
        <begin position="173"/>
        <end position="190"/>
    </location>
</feature>
<protein>
    <recommendedName>
        <fullName evidence="4">K+ potassium transporter integral membrane domain-containing protein</fullName>
    </recommendedName>
</protein>
<organism evidence="5 6">
    <name type="scientific">Rubroshorea leprosula</name>
    <dbReference type="NCBI Taxonomy" id="152421"/>
    <lineage>
        <taxon>Eukaryota</taxon>
        <taxon>Viridiplantae</taxon>
        <taxon>Streptophyta</taxon>
        <taxon>Embryophyta</taxon>
        <taxon>Tracheophyta</taxon>
        <taxon>Spermatophyta</taxon>
        <taxon>Magnoliopsida</taxon>
        <taxon>eudicotyledons</taxon>
        <taxon>Gunneridae</taxon>
        <taxon>Pentapetalae</taxon>
        <taxon>rosids</taxon>
        <taxon>malvids</taxon>
        <taxon>Malvales</taxon>
        <taxon>Dipterocarpaceae</taxon>
        <taxon>Rubroshorea</taxon>
    </lineage>
</organism>
<name>A0AAV5MSM5_9ROSI</name>
<keyword evidence="3" id="KW-0812">Transmembrane</keyword>
<evidence type="ECO:0000256" key="2">
    <source>
        <dbReference type="ARBA" id="ARBA00008440"/>
    </source>
</evidence>
<keyword evidence="3" id="KW-1133">Transmembrane helix</keyword>
<dbReference type="InterPro" id="IPR003855">
    <property type="entry name" value="K+_transporter"/>
</dbReference>
<dbReference type="PANTHER" id="PTHR30540:SF14">
    <property type="entry name" value="POTASSIUM TRANSPORTER 1"/>
    <property type="match status" value="1"/>
</dbReference>
<reference evidence="5 6" key="1">
    <citation type="journal article" date="2021" name="Commun. Biol.">
        <title>The genome of Shorea leprosula (Dipterocarpaceae) highlights the ecological relevance of drought in aseasonal tropical rainforests.</title>
        <authorList>
            <person name="Ng K.K.S."/>
            <person name="Kobayashi M.J."/>
            <person name="Fawcett J.A."/>
            <person name="Hatakeyama M."/>
            <person name="Paape T."/>
            <person name="Ng C.H."/>
            <person name="Ang C.C."/>
            <person name="Tnah L.H."/>
            <person name="Lee C.T."/>
            <person name="Nishiyama T."/>
            <person name="Sese J."/>
            <person name="O'Brien M.J."/>
            <person name="Copetti D."/>
            <person name="Mohd Noor M.I."/>
            <person name="Ong R.C."/>
            <person name="Putra M."/>
            <person name="Sireger I.Z."/>
            <person name="Indrioko S."/>
            <person name="Kosugi Y."/>
            <person name="Izuno A."/>
            <person name="Isagi Y."/>
            <person name="Lee S.L."/>
            <person name="Shimizu K.K."/>
        </authorList>
    </citation>
    <scope>NUCLEOTIDE SEQUENCE [LARGE SCALE GENOMIC DNA]</scope>
    <source>
        <strain evidence="5">214</strain>
    </source>
</reference>
<gene>
    <name evidence="5" type="ORF">SLEP1_g59139</name>
</gene>
<feature type="domain" description="K+ potassium transporter integral membrane" evidence="4">
    <location>
        <begin position="6"/>
        <end position="199"/>
    </location>
</feature>
<dbReference type="AlphaFoldDB" id="A0AAV5MSM5"/>
<dbReference type="Pfam" id="PF02705">
    <property type="entry name" value="K_trans"/>
    <property type="match status" value="1"/>
</dbReference>
<feature type="transmembrane region" description="Helical" evidence="3">
    <location>
        <begin position="133"/>
        <end position="161"/>
    </location>
</feature>
<evidence type="ECO:0000256" key="1">
    <source>
        <dbReference type="ARBA" id="ARBA00004651"/>
    </source>
</evidence>
<dbReference type="InterPro" id="IPR053951">
    <property type="entry name" value="K_trans_N"/>
</dbReference>
<feature type="transmembrane region" description="Helical" evidence="3">
    <location>
        <begin position="46"/>
        <end position="69"/>
    </location>
</feature>